<dbReference type="EMBL" id="JACGWO010000011">
    <property type="protein sequence ID" value="KAK4415233.1"/>
    <property type="molecule type" value="Genomic_DNA"/>
</dbReference>
<proteinExistence type="predicted"/>
<reference evidence="2" key="2">
    <citation type="journal article" date="2024" name="Plant">
        <title>Genomic evolution and insights into agronomic trait innovations of Sesamum species.</title>
        <authorList>
            <person name="Miao H."/>
            <person name="Wang L."/>
            <person name="Qu L."/>
            <person name="Liu H."/>
            <person name="Sun Y."/>
            <person name="Le M."/>
            <person name="Wang Q."/>
            <person name="Wei S."/>
            <person name="Zheng Y."/>
            <person name="Lin W."/>
            <person name="Duan Y."/>
            <person name="Cao H."/>
            <person name="Xiong S."/>
            <person name="Wang X."/>
            <person name="Wei L."/>
            <person name="Li C."/>
            <person name="Ma Q."/>
            <person name="Ju M."/>
            <person name="Zhao R."/>
            <person name="Li G."/>
            <person name="Mu C."/>
            <person name="Tian Q."/>
            <person name="Mei H."/>
            <person name="Zhang T."/>
            <person name="Gao T."/>
            <person name="Zhang H."/>
        </authorList>
    </citation>
    <scope>NUCLEOTIDE SEQUENCE</scope>
    <source>
        <strain evidence="2">3651</strain>
    </source>
</reference>
<feature type="transmembrane region" description="Helical" evidence="1">
    <location>
        <begin position="57"/>
        <end position="88"/>
    </location>
</feature>
<accession>A0AAE2CAN8</accession>
<feature type="transmembrane region" description="Helical" evidence="1">
    <location>
        <begin position="145"/>
        <end position="168"/>
    </location>
</feature>
<dbReference type="PANTHER" id="PTHR33133:SF1">
    <property type="entry name" value="EXPRESSED PROTEIN-RELATED"/>
    <property type="match status" value="1"/>
</dbReference>
<feature type="transmembrane region" description="Helical" evidence="1">
    <location>
        <begin position="204"/>
        <end position="231"/>
    </location>
</feature>
<evidence type="ECO:0000313" key="2">
    <source>
        <dbReference type="EMBL" id="KAK4415233.1"/>
    </source>
</evidence>
<organism evidence="2 3">
    <name type="scientific">Sesamum alatum</name>
    <dbReference type="NCBI Taxonomy" id="300844"/>
    <lineage>
        <taxon>Eukaryota</taxon>
        <taxon>Viridiplantae</taxon>
        <taxon>Streptophyta</taxon>
        <taxon>Embryophyta</taxon>
        <taxon>Tracheophyta</taxon>
        <taxon>Spermatophyta</taxon>
        <taxon>Magnoliopsida</taxon>
        <taxon>eudicotyledons</taxon>
        <taxon>Gunneridae</taxon>
        <taxon>Pentapetalae</taxon>
        <taxon>asterids</taxon>
        <taxon>lamiids</taxon>
        <taxon>Lamiales</taxon>
        <taxon>Pedaliaceae</taxon>
        <taxon>Sesamum</taxon>
    </lineage>
</organism>
<dbReference type="AlphaFoldDB" id="A0AAE2CAN8"/>
<dbReference type="PANTHER" id="PTHR33133">
    <property type="entry name" value="OS08G0107100 PROTEIN-RELATED"/>
    <property type="match status" value="1"/>
</dbReference>
<sequence length="269" mass="30551">MKLSEFFRFLIILYESIKLLPKNWKLMASIAILSHIPTSILFLLFSSSFQSSQHLLLVYVLEIAFLLLFITISHLSTIATILASAASYSDKNLSFENMFSSIKGTWKRPLLTSFQVSRSSSTRYLSFFVPLAILLVITSPNPITISIAFLVGIMFIVLQLYSSVVWALSYVVSIVEEGFQGREAVEKAAEVVEGQRLHGFMLNLFFNLLLSAIFVVCWMMLVFMAYTVFYFQCKKQRGEEIDTLGYLQYTKLPTIALSRLGNDIHSVQL</sequence>
<feature type="transmembrane region" description="Helical" evidence="1">
    <location>
        <begin position="26"/>
        <end position="45"/>
    </location>
</feature>
<protein>
    <submittedName>
        <fullName evidence="2">Uncharacterized protein</fullName>
    </submittedName>
</protein>
<reference evidence="2" key="1">
    <citation type="submission" date="2020-06" db="EMBL/GenBank/DDBJ databases">
        <authorList>
            <person name="Li T."/>
            <person name="Hu X."/>
            <person name="Zhang T."/>
            <person name="Song X."/>
            <person name="Zhang H."/>
            <person name="Dai N."/>
            <person name="Sheng W."/>
            <person name="Hou X."/>
            <person name="Wei L."/>
        </authorList>
    </citation>
    <scope>NUCLEOTIDE SEQUENCE</scope>
    <source>
        <strain evidence="2">3651</strain>
        <tissue evidence="2">Leaf</tissue>
    </source>
</reference>
<keyword evidence="3" id="KW-1185">Reference proteome</keyword>
<name>A0AAE2CAN8_9LAMI</name>
<evidence type="ECO:0000313" key="3">
    <source>
        <dbReference type="Proteomes" id="UP001293254"/>
    </source>
</evidence>
<keyword evidence="1" id="KW-0812">Transmembrane</keyword>
<keyword evidence="1" id="KW-1133">Transmembrane helix</keyword>
<comment type="caution">
    <text evidence="2">The sequence shown here is derived from an EMBL/GenBank/DDBJ whole genome shotgun (WGS) entry which is preliminary data.</text>
</comment>
<dbReference type="Proteomes" id="UP001293254">
    <property type="component" value="Unassembled WGS sequence"/>
</dbReference>
<evidence type="ECO:0000256" key="1">
    <source>
        <dbReference type="SAM" id="Phobius"/>
    </source>
</evidence>
<keyword evidence="1" id="KW-0472">Membrane</keyword>
<feature type="transmembrane region" description="Helical" evidence="1">
    <location>
        <begin position="121"/>
        <end position="138"/>
    </location>
</feature>
<gene>
    <name evidence="2" type="ORF">Salat_2630600</name>
</gene>